<name>A0A4P9WT54_9FUNG</name>
<evidence type="ECO:0000313" key="3">
    <source>
        <dbReference type="Proteomes" id="UP000268535"/>
    </source>
</evidence>
<evidence type="ECO:0000256" key="1">
    <source>
        <dbReference type="SAM" id="MobiDB-lite"/>
    </source>
</evidence>
<feature type="compositionally biased region" description="Basic and acidic residues" evidence="1">
    <location>
        <begin position="73"/>
        <end position="85"/>
    </location>
</feature>
<sequence length="188" mass="19134">MISLPLPLPALLRAPALPVTAPACQRHNRTPAIRARLSHVPPSHAHYPARHQLRARGLVQSFQPALYLAAGDRRGGVGGRSRDPDGCAAARGPPPEPTALSCLLMRLLRPAAAPLAHAAAAATPAAGVRRGRSRRRAVSLCDSLGCPGGLANAAGWAGGGLVGPGGGAHASLAAVARPPPSLPYDCCR</sequence>
<dbReference type="AlphaFoldDB" id="A0A4P9WT54"/>
<protein>
    <submittedName>
        <fullName evidence="2">Uncharacterized protein</fullName>
    </submittedName>
</protein>
<dbReference type="EMBL" id="ML009971">
    <property type="protein sequence ID" value="RKO96419.1"/>
    <property type="molecule type" value="Genomic_DNA"/>
</dbReference>
<reference evidence="3" key="1">
    <citation type="journal article" date="2018" name="Nat. Microbiol.">
        <title>Leveraging single-cell genomics to expand the fungal tree of life.</title>
        <authorList>
            <person name="Ahrendt S.R."/>
            <person name="Quandt C.A."/>
            <person name="Ciobanu D."/>
            <person name="Clum A."/>
            <person name="Salamov A."/>
            <person name="Andreopoulos B."/>
            <person name="Cheng J.F."/>
            <person name="Woyke T."/>
            <person name="Pelin A."/>
            <person name="Henrissat B."/>
            <person name="Reynolds N.K."/>
            <person name="Benny G.L."/>
            <person name="Smith M.E."/>
            <person name="James T.Y."/>
            <person name="Grigoriev I.V."/>
        </authorList>
    </citation>
    <scope>NUCLEOTIDE SEQUENCE [LARGE SCALE GENOMIC DNA]</scope>
    <source>
        <strain evidence="3">ATCC 52028</strain>
    </source>
</reference>
<proteinExistence type="predicted"/>
<organism evidence="2 3">
    <name type="scientific">Caulochytrium protostelioides</name>
    <dbReference type="NCBI Taxonomy" id="1555241"/>
    <lineage>
        <taxon>Eukaryota</taxon>
        <taxon>Fungi</taxon>
        <taxon>Fungi incertae sedis</taxon>
        <taxon>Chytridiomycota</taxon>
        <taxon>Chytridiomycota incertae sedis</taxon>
        <taxon>Chytridiomycetes</taxon>
        <taxon>Caulochytriales</taxon>
        <taxon>Caulochytriaceae</taxon>
        <taxon>Caulochytrium</taxon>
    </lineage>
</organism>
<feature type="region of interest" description="Disordered" evidence="1">
    <location>
        <begin position="73"/>
        <end position="93"/>
    </location>
</feature>
<accession>A0A4P9WT54</accession>
<evidence type="ECO:0000313" key="2">
    <source>
        <dbReference type="EMBL" id="RKO96419.1"/>
    </source>
</evidence>
<dbReference type="Proteomes" id="UP000268535">
    <property type="component" value="Unassembled WGS sequence"/>
</dbReference>
<gene>
    <name evidence="2" type="ORF">CAUPRSCDRAFT_11889</name>
</gene>